<keyword evidence="6" id="KW-1185">Reference proteome</keyword>
<reference evidence="5 6" key="1">
    <citation type="journal article" date="2021" name="Int. J. Syst. Evol. Microbiol.">
        <title>Steroidobacter gossypii sp. nov., isolated from soil of cotton cropping field.</title>
        <authorList>
            <person name="Huang R."/>
            <person name="Yang S."/>
            <person name="Zhen C."/>
            <person name="Liu W."/>
        </authorList>
    </citation>
    <scope>NUCLEOTIDE SEQUENCE [LARGE SCALE GENOMIC DNA]</scope>
    <source>
        <strain evidence="5 6">S1-65</strain>
    </source>
</reference>
<keyword evidence="1" id="KW-0805">Transcription regulation</keyword>
<protein>
    <submittedName>
        <fullName evidence="5">Crp/Fnr family transcriptional regulator</fullName>
    </submittedName>
</protein>
<dbReference type="InterPro" id="IPR014710">
    <property type="entry name" value="RmlC-like_jellyroll"/>
</dbReference>
<dbReference type="SUPFAM" id="SSF51206">
    <property type="entry name" value="cAMP-binding domain-like"/>
    <property type="match status" value="1"/>
</dbReference>
<evidence type="ECO:0000256" key="1">
    <source>
        <dbReference type="ARBA" id="ARBA00023015"/>
    </source>
</evidence>
<dbReference type="Gene3D" id="2.60.120.10">
    <property type="entry name" value="Jelly Rolls"/>
    <property type="match status" value="1"/>
</dbReference>
<dbReference type="Proteomes" id="UP000661077">
    <property type="component" value="Unassembled WGS sequence"/>
</dbReference>
<organism evidence="5 6">
    <name type="scientific">Steroidobacter gossypii</name>
    <dbReference type="NCBI Taxonomy" id="2805490"/>
    <lineage>
        <taxon>Bacteria</taxon>
        <taxon>Pseudomonadati</taxon>
        <taxon>Pseudomonadota</taxon>
        <taxon>Gammaproteobacteria</taxon>
        <taxon>Steroidobacterales</taxon>
        <taxon>Steroidobacteraceae</taxon>
        <taxon>Steroidobacter</taxon>
    </lineage>
</organism>
<evidence type="ECO:0000313" key="5">
    <source>
        <dbReference type="EMBL" id="MBM0104990.1"/>
    </source>
</evidence>
<feature type="domain" description="HTH crp-type" evidence="4">
    <location>
        <begin position="98"/>
        <end position="164"/>
    </location>
</feature>
<evidence type="ECO:0000256" key="2">
    <source>
        <dbReference type="ARBA" id="ARBA00023125"/>
    </source>
</evidence>
<dbReference type="InterPro" id="IPR012318">
    <property type="entry name" value="HTH_CRP"/>
</dbReference>
<keyword evidence="3" id="KW-0804">Transcription</keyword>
<name>A0ABS1WVI3_9GAMM</name>
<comment type="caution">
    <text evidence="5">The sequence shown here is derived from an EMBL/GenBank/DDBJ whole genome shotgun (WGS) entry which is preliminary data.</text>
</comment>
<proteinExistence type="predicted"/>
<keyword evidence="2" id="KW-0238">DNA-binding</keyword>
<evidence type="ECO:0000256" key="3">
    <source>
        <dbReference type="ARBA" id="ARBA00023163"/>
    </source>
</evidence>
<accession>A0ABS1WVI3</accession>
<dbReference type="InterPro" id="IPR036390">
    <property type="entry name" value="WH_DNA-bd_sf"/>
</dbReference>
<gene>
    <name evidence="5" type="ORF">JM946_09525</name>
</gene>
<evidence type="ECO:0000259" key="4">
    <source>
        <dbReference type="PROSITE" id="PS51063"/>
    </source>
</evidence>
<sequence>MYFPTAGFISLIVTLDNGAQLEVGIIGNEGMLGSALTLDVSVSPQLAIVQGVGTALRMSAPAFRRQCQQNAKLRERLARYVYVSMRQLAQMSACTRYHQVEARLARRLLMSRDCAGANELHLTHEFLASTLGVRRVGITQAARALQARGLIRYSRGDITITDGAGLEIRSCECYGRGNHMYAQGLDSLRTRSNSCMRPSARGPPT</sequence>
<dbReference type="SUPFAM" id="SSF46785">
    <property type="entry name" value="Winged helix' DNA-binding domain"/>
    <property type="match status" value="1"/>
</dbReference>
<dbReference type="PROSITE" id="PS51063">
    <property type="entry name" value="HTH_CRP_2"/>
    <property type="match status" value="1"/>
</dbReference>
<dbReference type="InterPro" id="IPR018490">
    <property type="entry name" value="cNMP-bd_dom_sf"/>
</dbReference>
<evidence type="ECO:0000313" key="6">
    <source>
        <dbReference type="Proteomes" id="UP000661077"/>
    </source>
</evidence>
<dbReference type="EMBL" id="JAEVLS010000002">
    <property type="protein sequence ID" value="MBM0104990.1"/>
    <property type="molecule type" value="Genomic_DNA"/>
</dbReference>
<dbReference type="Pfam" id="PF13545">
    <property type="entry name" value="HTH_Crp_2"/>
    <property type="match status" value="1"/>
</dbReference>